<dbReference type="AlphaFoldDB" id="A0A537LZ24"/>
<name>A0A537LZ24_9BACT</name>
<organism evidence="2 3">
    <name type="scientific">Candidatus Segetimicrobium genomatis</name>
    <dbReference type="NCBI Taxonomy" id="2569760"/>
    <lineage>
        <taxon>Bacteria</taxon>
        <taxon>Bacillati</taxon>
        <taxon>Candidatus Sysuimicrobiota</taxon>
        <taxon>Candidatus Sysuimicrobiia</taxon>
        <taxon>Candidatus Sysuimicrobiales</taxon>
        <taxon>Candidatus Segetimicrobiaceae</taxon>
        <taxon>Candidatus Segetimicrobium</taxon>
    </lineage>
</organism>
<dbReference type="PIRSF" id="PIRSF016498">
    <property type="entry name" value="UCP016498"/>
    <property type="match status" value="1"/>
</dbReference>
<protein>
    <submittedName>
        <fullName evidence="2">DUF2203 family protein</fullName>
    </submittedName>
</protein>
<gene>
    <name evidence="2" type="ORF">E6G98_00760</name>
    <name evidence="1" type="ORF">E6G99_10395</name>
</gene>
<evidence type="ECO:0000313" key="2">
    <source>
        <dbReference type="EMBL" id="TMJ13260.1"/>
    </source>
</evidence>
<evidence type="ECO:0000313" key="3">
    <source>
        <dbReference type="Proteomes" id="UP000315217"/>
    </source>
</evidence>
<evidence type="ECO:0000313" key="4">
    <source>
        <dbReference type="Proteomes" id="UP000318661"/>
    </source>
</evidence>
<dbReference type="EMBL" id="VBAJ01000264">
    <property type="protein sequence ID" value="TMJ04427.1"/>
    <property type="molecule type" value="Genomic_DNA"/>
</dbReference>
<reference evidence="3 4" key="1">
    <citation type="journal article" date="2019" name="Nat. Microbiol.">
        <title>Mediterranean grassland soil C-N compound turnover is dependent on rainfall and depth, and is mediated by genomically divergent microorganisms.</title>
        <authorList>
            <person name="Diamond S."/>
            <person name="Andeer P.F."/>
            <person name="Li Z."/>
            <person name="Crits-Christoph A."/>
            <person name="Burstein D."/>
            <person name="Anantharaman K."/>
            <person name="Lane K.R."/>
            <person name="Thomas B.C."/>
            <person name="Pan C."/>
            <person name="Northen T.R."/>
            <person name="Banfield J.F."/>
        </authorList>
    </citation>
    <scope>NUCLEOTIDE SEQUENCE [LARGE SCALE GENOMIC DNA]</scope>
    <source>
        <strain evidence="2">NP_1</strain>
        <strain evidence="1">NP_2</strain>
    </source>
</reference>
<evidence type="ECO:0000313" key="1">
    <source>
        <dbReference type="EMBL" id="TMJ04427.1"/>
    </source>
</evidence>
<dbReference type="EMBL" id="VBAI01000009">
    <property type="protein sequence ID" value="TMJ13260.1"/>
    <property type="molecule type" value="Genomic_DNA"/>
</dbReference>
<comment type="caution">
    <text evidence="2">The sequence shown here is derived from an EMBL/GenBank/DDBJ whole genome shotgun (WGS) entry which is preliminary data.</text>
</comment>
<dbReference type="Proteomes" id="UP000318661">
    <property type="component" value="Unassembled WGS sequence"/>
</dbReference>
<dbReference type="InterPro" id="IPR018699">
    <property type="entry name" value="DUF2203"/>
</dbReference>
<dbReference type="Proteomes" id="UP000315217">
    <property type="component" value="Unassembled WGS sequence"/>
</dbReference>
<dbReference type="Pfam" id="PF09969">
    <property type="entry name" value="DUF2203"/>
    <property type="match status" value="1"/>
</dbReference>
<proteinExistence type="predicted"/>
<accession>A0A537LZ24</accession>
<sequence>MRPFRHFSLDEANRTLEQAAPLLARLKDLHASAMSLKERLDILWQRLDAGDRVLDEIATRQQGLDTQAREITELLGRLQEIGCVVRDPQTGLIDFPAQAGGTEFYLCWRLGEDAVHYWHGVQEGFAGRKPLSTMPGRLIH</sequence>